<dbReference type="PANTHER" id="PTHR30193">
    <property type="entry name" value="ABC TRANSPORTER PERMEASE PROTEIN"/>
    <property type="match status" value="1"/>
</dbReference>
<keyword evidence="3" id="KW-1003">Cell membrane</keyword>
<feature type="transmembrane region" description="Helical" evidence="7">
    <location>
        <begin position="20"/>
        <end position="38"/>
    </location>
</feature>
<feature type="transmembrane region" description="Helical" evidence="7">
    <location>
        <begin position="161"/>
        <end position="184"/>
    </location>
</feature>
<dbReference type="Pfam" id="PF00528">
    <property type="entry name" value="BPD_transp_1"/>
    <property type="match status" value="1"/>
</dbReference>
<comment type="caution">
    <text evidence="9">The sequence shown here is derived from an EMBL/GenBank/DDBJ whole genome shotgun (WGS) entry which is preliminary data.</text>
</comment>
<evidence type="ECO:0000256" key="6">
    <source>
        <dbReference type="ARBA" id="ARBA00023136"/>
    </source>
</evidence>
<evidence type="ECO:0000256" key="5">
    <source>
        <dbReference type="ARBA" id="ARBA00022989"/>
    </source>
</evidence>
<dbReference type="InterPro" id="IPR035906">
    <property type="entry name" value="MetI-like_sf"/>
</dbReference>
<dbReference type="EMBL" id="JXAK01000082">
    <property type="protein sequence ID" value="KIL38020.1"/>
    <property type="molecule type" value="Genomic_DNA"/>
</dbReference>
<evidence type="ECO:0000256" key="7">
    <source>
        <dbReference type="RuleBase" id="RU363032"/>
    </source>
</evidence>
<evidence type="ECO:0000256" key="2">
    <source>
        <dbReference type="ARBA" id="ARBA00022448"/>
    </source>
</evidence>
<feature type="transmembrane region" description="Helical" evidence="7">
    <location>
        <begin position="80"/>
        <end position="101"/>
    </location>
</feature>
<evidence type="ECO:0000313" key="9">
    <source>
        <dbReference type="EMBL" id="KIL38020.1"/>
    </source>
</evidence>
<accession>A0ABR5ABP3</accession>
<feature type="transmembrane region" description="Helical" evidence="7">
    <location>
        <begin position="113"/>
        <end position="134"/>
    </location>
</feature>
<comment type="subcellular location">
    <subcellularLocation>
        <location evidence="1 7">Cell membrane</location>
        <topology evidence="1 7">Multi-pass membrane protein</topology>
    </subcellularLocation>
</comment>
<keyword evidence="2 7" id="KW-0813">Transport</keyword>
<keyword evidence="10" id="KW-1185">Reference proteome</keyword>
<evidence type="ECO:0000256" key="3">
    <source>
        <dbReference type="ARBA" id="ARBA00022475"/>
    </source>
</evidence>
<evidence type="ECO:0000256" key="4">
    <source>
        <dbReference type="ARBA" id="ARBA00022692"/>
    </source>
</evidence>
<evidence type="ECO:0000256" key="1">
    <source>
        <dbReference type="ARBA" id="ARBA00004651"/>
    </source>
</evidence>
<feature type="transmembrane region" description="Helical" evidence="7">
    <location>
        <begin position="270"/>
        <end position="292"/>
    </location>
</feature>
<evidence type="ECO:0000313" key="10">
    <source>
        <dbReference type="Proteomes" id="UP000031967"/>
    </source>
</evidence>
<comment type="similarity">
    <text evidence="7">Belongs to the binding-protein-dependent transport system permease family.</text>
</comment>
<dbReference type="InterPro" id="IPR000515">
    <property type="entry name" value="MetI-like"/>
</dbReference>
<keyword evidence="5 7" id="KW-1133">Transmembrane helix</keyword>
<dbReference type="CDD" id="cd06261">
    <property type="entry name" value="TM_PBP2"/>
    <property type="match status" value="1"/>
</dbReference>
<feature type="domain" description="ABC transmembrane type-1" evidence="8">
    <location>
        <begin position="76"/>
        <end position="288"/>
    </location>
</feature>
<reference evidence="9 10" key="1">
    <citation type="submission" date="2014-12" db="EMBL/GenBank/DDBJ databases">
        <title>Draft genome sequence of Paenibacillus kamchatkensis strain B-2647.</title>
        <authorList>
            <person name="Karlyshev A.V."/>
            <person name="Kudryashova E.B."/>
        </authorList>
    </citation>
    <scope>NUCLEOTIDE SEQUENCE [LARGE SCALE GENOMIC DNA]</scope>
    <source>
        <strain evidence="9 10">VKM B-2647</strain>
    </source>
</reference>
<dbReference type="Proteomes" id="UP000031967">
    <property type="component" value="Unassembled WGS sequence"/>
</dbReference>
<dbReference type="InterPro" id="IPR051393">
    <property type="entry name" value="ABC_transporter_permease"/>
</dbReference>
<proteinExistence type="inferred from homology"/>
<protein>
    <recommendedName>
        <fullName evidence="8">ABC transmembrane type-1 domain-containing protein</fullName>
    </recommendedName>
</protein>
<dbReference type="PROSITE" id="PS50928">
    <property type="entry name" value="ABC_TM1"/>
    <property type="match status" value="1"/>
</dbReference>
<dbReference type="Gene3D" id="1.10.3720.10">
    <property type="entry name" value="MetI-like"/>
    <property type="match status" value="1"/>
</dbReference>
<dbReference type="PANTHER" id="PTHR30193:SF37">
    <property type="entry name" value="INNER MEMBRANE ABC TRANSPORTER PERMEASE PROTEIN YCJO"/>
    <property type="match status" value="1"/>
</dbReference>
<sequence length="298" mass="33092">MIRLKITSAYHKQEERAAALFIAPAIISLLLFTFYPMVKAFMTSFEDYNLISTNSSFVGLTNYVNLLKDPEFLRSLLHSLHFAVIVIPVQTALALSMALLVHRSSKISGFFRTTYFLPVVISMGVASTLFKLVYNKDFGLLNSVLKIFGLPPVAFLSDSHAAMYGIMLLGMWKAAGFFMIVFIAGLNNIPRSLYEAAEVDGATALQKFFKITLPLLRRTMTFVVVITTMDAIKISGPVFILTGGGPANSTTTAVYFIYKTAFQQMDMGYATAAAFILFVIVLIISLIQLRLFKTDVEY</sequence>
<feature type="transmembrane region" description="Helical" evidence="7">
    <location>
        <begin position="238"/>
        <end position="258"/>
    </location>
</feature>
<dbReference type="SUPFAM" id="SSF161098">
    <property type="entry name" value="MetI-like"/>
    <property type="match status" value="1"/>
</dbReference>
<organism evidence="9 10">
    <name type="scientific">Gordoniibacillus kamchatkensis</name>
    <dbReference type="NCBI Taxonomy" id="1590651"/>
    <lineage>
        <taxon>Bacteria</taxon>
        <taxon>Bacillati</taxon>
        <taxon>Bacillota</taxon>
        <taxon>Bacilli</taxon>
        <taxon>Bacillales</taxon>
        <taxon>Paenibacillaceae</taxon>
        <taxon>Gordoniibacillus</taxon>
    </lineage>
</organism>
<keyword evidence="4 7" id="KW-0812">Transmembrane</keyword>
<keyword evidence="6 7" id="KW-0472">Membrane</keyword>
<gene>
    <name evidence="9" type="ORF">SD70_29205</name>
</gene>
<evidence type="ECO:0000259" key="8">
    <source>
        <dbReference type="PROSITE" id="PS50928"/>
    </source>
</evidence>
<name>A0ABR5ABP3_9BACL</name>